<name>A0A9W4WTB7_9GLOM</name>
<keyword evidence="2" id="KW-1185">Reference proteome</keyword>
<dbReference type="Pfam" id="PF07931">
    <property type="entry name" value="CPT"/>
    <property type="match status" value="1"/>
</dbReference>
<organism evidence="1 2">
    <name type="scientific">Funneliformis geosporum</name>
    <dbReference type="NCBI Taxonomy" id="1117311"/>
    <lineage>
        <taxon>Eukaryota</taxon>
        <taxon>Fungi</taxon>
        <taxon>Fungi incertae sedis</taxon>
        <taxon>Mucoromycota</taxon>
        <taxon>Glomeromycotina</taxon>
        <taxon>Glomeromycetes</taxon>
        <taxon>Glomerales</taxon>
        <taxon>Glomeraceae</taxon>
        <taxon>Funneliformis</taxon>
    </lineage>
</organism>
<accession>A0A9W4WTB7</accession>
<comment type="caution">
    <text evidence="1">The sequence shown here is derived from an EMBL/GenBank/DDBJ whole genome shotgun (WGS) entry which is preliminary data.</text>
</comment>
<dbReference type="AlphaFoldDB" id="A0A9W4WTB7"/>
<sequence length="106" mass="12036">MPAKYLPGGKKAHEGINFVPGTDEKGFPIMKIEVGDYGKKVGQLIRKVVKQLADDGCNLILDEVIWDKKDLENYASLLQNHQVYYVKVNCELSIMEEREILRGDRA</sequence>
<dbReference type="InterPro" id="IPR027417">
    <property type="entry name" value="P-loop_NTPase"/>
</dbReference>
<dbReference type="OrthoDB" id="2425660at2759"/>
<dbReference type="EMBL" id="CAMKVN010003326">
    <property type="protein sequence ID" value="CAI2184422.1"/>
    <property type="molecule type" value="Genomic_DNA"/>
</dbReference>
<evidence type="ECO:0000313" key="1">
    <source>
        <dbReference type="EMBL" id="CAI2184422.1"/>
    </source>
</evidence>
<proteinExistence type="predicted"/>
<dbReference type="Gene3D" id="3.40.50.300">
    <property type="entry name" value="P-loop containing nucleotide triphosphate hydrolases"/>
    <property type="match status" value="1"/>
</dbReference>
<gene>
    <name evidence="1" type="ORF">FWILDA_LOCUS11569</name>
</gene>
<dbReference type="Proteomes" id="UP001153678">
    <property type="component" value="Unassembled WGS sequence"/>
</dbReference>
<protein>
    <submittedName>
        <fullName evidence="1">19984_t:CDS:1</fullName>
    </submittedName>
</protein>
<evidence type="ECO:0000313" key="2">
    <source>
        <dbReference type="Proteomes" id="UP001153678"/>
    </source>
</evidence>
<reference evidence="1" key="1">
    <citation type="submission" date="2022-08" db="EMBL/GenBank/DDBJ databases">
        <authorList>
            <person name="Kallberg Y."/>
            <person name="Tangrot J."/>
            <person name="Rosling A."/>
        </authorList>
    </citation>
    <scope>NUCLEOTIDE SEQUENCE</scope>
    <source>
        <strain evidence="1">Wild A</strain>
    </source>
</reference>